<dbReference type="PANTHER" id="PTHR48045">
    <property type="entry name" value="UDP-GLYCOSYLTRANSFERASE 72B1"/>
    <property type="match status" value="1"/>
</dbReference>
<proteinExistence type="predicted"/>
<evidence type="ECO:0008006" key="4">
    <source>
        <dbReference type="Google" id="ProtNLM"/>
    </source>
</evidence>
<dbReference type="EnsemblPlants" id="LPERR07G10020.1">
    <property type="protein sequence ID" value="LPERR07G10020.1"/>
    <property type="gene ID" value="LPERR07G10020"/>
</dbReference>
<keyword evidence="3" id="KW-1185">Reference proteome</keyword>
<dbReference type="SUPFAM" id="SSF53756">
    <property type="entry name" value="UDP-Glycosyltransferase/glycogen phosphorylase"/>
    <property type="match status" value="1"/>
</dbReference>
<dbReference type="AlphaFoldDB" id="A0A0D9WY43"/>
<evidence type="ECO:0000313" key="2">
    <source>
        <dbReference type="EnsemblPlants" id="LPERR07G10020.1"/>
    </source>
</evidence>
<reference evidence="3" key="2">
    <citation type="submission" date="2013-12" db="EMBL/GenBank/DDBJ databases">
        <authorList>
            <person name="Yu Y."/>
            <person name="Lee S."/>
            <person name="de Baynast K."/>
            <person name="Wissotski M."/>
            <person name="Liu L."/>
            <person name="Talag J."/>
            <person name="Goicoechea J."/>
            <person name="Angelova A."/>
            <person name="Jetty R."/>
            <person name="Kudrna D."/>
            <person name="Golser W."/>
            <person name="Rivera L."/>
            <person name="Zhang J."/>
            <person name="Wing R."/>
        </authorList>
    </citation>
    <scope>NUCLEOTIDE SEQUENCE</scope>
</reference>
<protein>
    <recommendedName>
        <fullName evidence="4">UDP-glycosyltransferases domain-containing protein</fullName>
    </recommendedName>
</protein>
<dbReference type="HOGENOM" id="CLU_001724_1_3_1"/>
<dbReference type="Proteomes" id="UP000032180">
    <property type="component" value="Chromosome 7"/>
</dbReference>
<evidence type="ECO:0000313" key="3">
    <source>
        <dbReference type="Proteomes" id="UP000032180"/>
    </source>
</evidence>
<dbReference type="GO" id="GO:0008194">
    <property type="term" value="F:UDP-glycosyltransferase activity"/>
    <property type="evidence" value="ECO:0007669"/>
    <property type="project" value="InterPro"/>
</dbReference>
<dbReference type="eggNOG" id="KOG1192">
    <property type="taxonomic scope" value="Eukaryota"/>
</dbReference>
<organism evidence="2 3">
    <name type="scientific">Leersia perrieri</name>
    <dbReference type="NCBI Taxonomy" id="77586"/>
    <lineage>
        <taxon>Eukaryota</taxon>
        <taxon>Viridiplantae</taxon>
        <taxon>Streptophyta</taxon>
        <taxon>Embryophyta</taxon>
        <taxon>Tracheophyta</taxon>
        <taxon>Spermatophyta</taxon>
        <taxon>Magnoliopsida</taxon>
        <taxon>Liliopsida</taxon>
        <taxon>Poales</taxon>
        <taxon>Poaceae</taxon>
        <taxon>BOP clade</taxon>
        <taxon>Oryzoideae</taxon>
        <taxon>Oryzeae</taxon>
        <taxon>Oryzinae</taxon>
        <taxon>Leersia</taxon>
    </lineage>
</organism>
<dbReference type="Gramene" id="LPERR07G10020.1">
    <property type="protein sequence ID" value="LPERR07G10020.1"/>
    <property type="gene ID" value="LPERR07G10020"/>
</dbReference>
<dbReference type="CDD" id="cd03784">
    <property type="entry name" value="GT1_Gtf-like"/>
    <property type="match status" value="1"/>
</dbReference>
<accession>A0A0D9WY43</accession>
<keyword evidence="1" id="KW-0808">Transferase</keyword>
<dbReference type="InterPro" id="IPR002213">
    <property type="entry name" value="UDP_glucos_trans"/>
</dbReference>
<dbReference type="PANTHER" id="PTHR48045:SF31">
    <property type="entry name" value="UDP-GLYCOSYLTRANSFERASE 76B1-LIKE"/>
    <property type="match status" value="1"/>
</dbReference>
<name>A0A0D9WY43_9ORYZ</name>
<reference evidence="2" key="3">
    <citation type="submission" date="2015-04" db="UniProtKB">
        <authorList>
            <consortium name="EnsemblPlants"/>
        </authorList>
    </citation>
    <scope>IDENTIFICATION</scope>
</reference>
<dbReference type="Gene3D" id="3.40.50.2000">
    <property type="entry name" value="Glycogen Phosphorylase B"/>
    <property type="match status" value="1"/>
</dbReference>
<reference evidence="2 3" key="1">
    <citation type="submission" date="2012-08" db="EMBL/GenBank/DDBJ databases">
        <title>Oryza genome evolution.</title>
        <authorList>
            <person name="Wing R.A."/>
        </authorList>
    </citation>
    <scope>NUCLEOTIDE SEQUENCE</scope>
</reference>
<sequence>MASQERSPDAAAGSRCVQPPQSVLYVSMGSVAKVSRKVFDEMAWGLAASGRAVLMGRPSRSLVIGEDDSAPPPLPDGVDMSRGMVREVLAHPVTDGFWTHCGWNSTLEAIYEGLLMLAQPCFNDQTVNTRYVTHQWGVGMELGKVFDRVRVAEAVRELMVGEQGDRVYILNGH</sequence>
<evidence type="ECO:0000256" key="1">
    <source>
        <dbReference type="ARBA" id="ARBA00022679"/>
    </source>
</evidence>
<dbReference type="Pfam" id="PF00201">
    <property type="entry name" value="UDPGT"/>
    <property type="match status" value="1"/>
</dbReference>